<evidence type="ECO:0000256" key="3">
    <source>
        <dbReference type="PROSITE-ProRule" id="PRU00023"/>
    </source>
</evidence>
<keyword evidence="8" id="KW-1185">Reference proteome</keyword>
<gene>
    <name evidence="7" type="ORF">DSTB1V02_LOCUS5533</name>
</gene>
<name>A0A7R9A6Z7_9CRUS</name>
<dbReference type="Pfam" id="PF00536">
    <property type="entry name" value="SAM_1"/>
    <property type="match status" value="1"/>
</dbReference>
<feature type="repeat" description="ANK" evidence="3">
    <location>
        <begin position="109"/>
        <end position="141"/>
    </location>
</feature>
<dbReference type="Proteomes" id="UP000677054">
    <property type="component" value="Unassembled WGS sequence"/>
</dbReference>
<evidence type="ECO:0000313" key="8">
    <source>
        <dbReference type="Proteomes" id="UP000677054"/>
    </source>
</evidence>
<dbReference type="Pfam" id="PF12796">
    <property type="entry name" value="Ank_2"/>
    <property type="match status" value="3"/>
</dbReference>
<proteinExistence type="predicted"/>
<dbReference type="InterPro" id="IPR033635">
    <property type="entry name" value="ANKS1/Caskin"/>
</dbReference>
<feature type="region of interest" description="Disordered" evidence="4">
    <location>
        <begin position="410"/>
        <end position="455"/>
    </location>
</feature>
<feature type="region of interest" description="Disordered" evidence="4">
    <location>
        <begin position="475"/>
        <end position="640"/>
    </location>
</feature>
<reference evidence="7" key="1">
    <citation type="submission" date="2020-11" db="EMBL/GenBank/DDBJ databases">
        <authorList>
            <person name="Tran Van P."/>
        </authorList>
    </citation>
    <scope>NUCLEOTIDE SEQUENCE</scope>
</reference>
<evidence type="ECO:0000256" key="4">
    <source>
        <dbReference type="SAM" id="MobiDB-lite"/>
    </source>
</evidence>
<dbReference type="OrthoDB" id="5314041at2759"/>
<dbReference type="EMBL" id="CAJPEV010000917">
    <property type="protein sequence ID" value="CAG0889497.1"/>
    <property type="molecule type" value="Genomic_DNA"/>
</dbReference>
<dbReference type="EMBL" id="LR900434">
    <property type="protein sequence ID" value="CAD7245665.1"/>
    <property type="molecule type" value="Genomic_DNA"/>
</dbReference>
<protein>
    <submittedName>
        <fullName evidence="7">Uncharacterized protein</fullName>
    </submittedName>
</protein>
<dbReference type="PANTHER" id="PTHR24174">
    <property type="entry name" value="ANKYRIN REPEAT AND STERILE ALPHA MOTIF DOMAIN-CONTAINING PROTEIN 1"/>
    <property type="match status" value="1"/>
</dbReference>
<dbReference type="InterPro" id="IPR013761">
    <property type="entry name" value="SAM/pointed_sf"/>
</dbReference>
<feature type="compositionally biased region" description="Acidic residues" evidence="4">
    <location>
        <begin position="558"/>
        <end position="571"/>
    </location>
</feature>
<dbReference type="CDD" id="cd01274">
    <property type="entry name" value="PTB_Anks"/>
    <property type="match status" value="1"/>
</dbReference>
<feature type="repeat" description="ANK" evidence="3">
    <location>
        <begin position="301"/>
        <end position="333"/>
    </location>
</feature>
<feature type="domain" description="SAM" evidence="6">
    <location>
        <begin position="940"/>
        <end position="997"/>
    </location>
</feature>
<feature type="domain" description="SAM" evidence="6">
    <location>
        <begin position="855"/>
        <end position="922"/>
    </location>
</feature>
<feature type="compositionally biased region" description="Basic and acidic residues" evidence="4">
    <location>
        <begin position="522"/>
        <end position="541"/>
    </location>
</feature>
<dbReference type="PROSITE" id="PS50297">
    <property type="entry name" value="ANK_REP_REGION"/>
    <property type="match status" value="5"/>
</dbReference>
<feature type="compositionally biased region" description="Basic and acidic residues" evidence="4">
    <location>
        <begin position="587"/>
        <end position="598"/>
    </location>
</feature>
<dbReference type="PROSITE" id="PS50088">
    <property type="entry name" value="ANK_REPEAT"/>
    <property type="match status" value="5"/>
</dbReference>
<dbReference type="PROSITE" id="PS01179">
    <property type="entry name" value="PID"/>
    <property type="match status" value="1"/>
</dbReference>
<evidence type="ECO:0000313" key="7">
    <source>
        <dbReference type="EMBL" id="CAD7245665.1"/>
    </source>
</evidence>
<dbReference type="Gene3D" id="1.10.150.50">
    <property type="entry name" value="Transcription Factor, Ets-1"/>
    <property type="match status" value="2"/>
</dbReference>
<dbReference type="InterPro" id="IPR036770">
    <property type="entry name" value="Ankyrin_rpt-contain_sf"/>
</dbReference>
<feature type="compositionally biased region" description="Pro residues" evidence="4">
    <location>
        <begin position="1045"/>
        <end position="1057"/>
    </location>
</feature>
<dbReference type="Pfam" id="PF00640">
    <property type="entry name" value="PID"/>
    <property type="match status" value="1"/>
</dbReference>
<dbReference type="SMART" id="SM00248">
    <property type="entry name" value="ANK"/>
    <property type="match status" value="6"/>
</dbReference>
<feature type="domain" description="PID" evidence="5">
    <location>
        <begin position="1091"/>
        <end position="1220"/>
    </location>
</feature>
<feature type="region of interest" description="Disordered" evidence="4">
    <location>
        <begin position="1247"/>
        <end position="1322"/>
    </location>
</feature>
<dbReference type="InterPro" id="IPR002110">
    <property type="entry name" value="Ankyrin_rpt"/>
</dbReference>
<dbReference type="SMART" id="SM00462">
    <property type="entry name" value="PTB"/>
    <property type="match status" value="1"/>
</dbReference>
<accession>A0A7R9A6Z7</accession>
<dbReference type="SUPFAM" id="SSF47769">
    <property type="entry name" value="SAM/Pointed domain"/>
    <property type="match status" value="2"/>
</dbReference>
<evidence type="ECO:0000256" key="1">
    <source>
        <dbReference type="ARBA" id="ARBA00022737"/>
    </source>
</evidence>
<feature type="compositionally biased region" description="Pro residues" evidence="4">
    <location>
        <begin position="498"/>
        <end position="512"/>
    </location>
</feature>
<feature type="repeat" description="ANK" evidence="3">
    <location>
        <begin position="76"/>
        <end position="108"/>
    </location>
</feature>
<keyword evidence="2 3" id="KW-0040">ANK repeat</keyword>
<dbReference type="PRINTS" id="PR01415">
    <property type="entry name" value="ANKYRIN"/>
</dbReference>
<dbReference type="PANTHER" id="PTHR24174:SF1">
    <property type="entry name" value="IP14385P"/>
    <property type="match status" value="1"/>
</dbReference>
<evidence type="ECO:0000256" key="2">
    <source>
        <dbReference type="ARBA" id="ARBA00023043"/>
    </source>
</evidence>
<sequence length="1334" mass="146106">MIEGRNWRCYRQYVCLHGKCARPGASGGMGKEQELIDAARNGDFTLVEKLLSLRTKKVGPIASLRRGPGPNVTDSSGYSALHHAALNGHKDVVTLLLQNDASTNLTDNRGSSPLHLAAWTGNEEIVELLLSHGPSIPDVNMTMNILPFLGYRGPALVGVILPMDRALPSPGRRAWGGGPGIQPFSSPFDFQNKDSETALHCASQYGHTGVVSLLLEYSGDPRIMNSRAETPLDLAARYGRTSTVRVLLRTHPELIRPYHAPSTADNCFFTHTPLHAAARNGHKEVVGLLLRAGMDVNAVTPGGSALHEATLCGKVEVFKALIKAGVDLDIKDSQKRTVLDILDELRTSVTKEMANIVKRHLAAVDGESTGSESGGVHSSRYSPFEGVIGSESQQAWKIFQDALSEKIRARREKMEEKCPSKSLDSSYQDSEDGSDASSSRPGTSPSPSRSPKRPHRDLLSLSLDERATSNLMNLASRSQSCIPRPKSGFYTLQSSQKPQPPMKPPRRTPGPSSPYLLGGASKAKDNHTSFRDDTLLSKEGKMSAAKLRRSVAGSYENVLDDTGESEDDEDLVTVRSRNAEAATTGHGKREGGGRDGGKRPRARRRENLMGTPETPPSPSKYKQPPTPEHPPPSARQAETSIHSRIRPIGQCTFVCFVLQRPCPFFFLSPLTVQELKRQSRDIETETEDEFLFLVPTKADANSGGVNGGVSSGGGGSVSDKSVSTVDCVQELPRPSHALFAGLLKGSVKPPVPKNKPKVLVAMEGKKRMGIKMKTKEGEADEEEGGKKLPPRGHQQRQSPSPGSFDEQEEWAKITEIMASLCGDHPVLPAFRVEKEVLLFNHVGGGGRDVGGGGGEEVAALGRWLASLDLPRDLLPRFLADGFDDIHFLGEGVLEDRDLVEMGVEDEGVRQKILDSIPSLPTLLPIPGETWSRDCGTLDGWLRHIRLPRYLEVFRKNRYVDMERVRRIWEVELTTVLEILSPGHRKRILVSLAPYNDSRPKHHNSNGHVNNGVSEDFEADLAVRLQRLNSGIMELGKLGGEGRARAPPPPPPTAPPPTGEEGELKIRDPSELVMGMPSALVTRWRHSPDNLISGTCDYLAQYLGSTLVKDLQGTESSRQSIQKLKKSTRDIVKMPNIILAISYTGVKFIDAHTKDMVCEHDIRNIHCACQDADDLRHFAYITRDEPSEHHYCHDQATEIILTLGEAFEVAYQLALRDLKDPRDKGKGGHLPQHTRSRSANHLAVLSTNQNHNHNNNHSHNHNRSHSDLPSQTTSGRARSLERKKGEPHSRLSPGRSHPPIRPVRGVPGGFQAGSGRVPARGQRSFRVQADECIPV</sequence>
<evidence type="ECO:0000259" key="6">
    <source>
        <dbReference type="PROSITE" id="PS50105"/>
    </source>
</evidence>
<dbReference type="SUPFAM" id="SSF48403">
    <property type="entry name" value="Ankyrin repeat"/>
    <property type="match status" value="1"/>
</dbReference>
<feature type="compositionally biased region" description="Basic and acidic residues" evidence="4">
    <location>
        <begin position="410"/>
        <end position="419"/>
    </location>
</feature>
<dbReference type="InterPro" id="IPR006020">
    <property type="entry name" value="PTB/PI_dom"/>
</dbReference>
<feature type="compositionally biased region" description="Pro residues" evidence="4">
    <location>
        <begin position="613"/>
        <end position="633"/>
    </location>
</feature>
<dbReference type="Gene3D" id="1.25.40.20">
    <property type="entry name" value="Ankyrin repeat-containing domain"/>
    <property type="match status" value="2"/>
</dbReference>
<feature type="compositionally biased region" description="Basic residues" evidence="4">
    <location>
        <begin position="1253"/>
        <end position="1262"/>
    </location>
</feature>
<dbReference type="InterPro" id="IPR001660">
    <property type="entry name" value="SAM"/>
</dbReference>
<feature type="region of interest" description="Disordered" evidence="4">
    <location>
        <begin position="1037"/>
        <end position="1063"/>
    </location>
</feature>
<feature type="repeat" description="ANK" evidence="3">
    <location>
        <begin position="194"/>
        <end position="226"/>
    </location>
</feature>
<dbReference type="SUPFAM" id="SSF50729">
    <property type="entry name" value="PH domain-like"/>
    <property type="match status" value="1"/>
</dbReference>
<feature type="repeat" description="ANK" evidence="3">
    <location>
        <begin position="269"/>
        <end position="301"/>
    </location>
</feature>
<dbReference type="SMART" id="SM00454">
    <property type="entry name" value="SAM"/>
    <property type="match status" value="2"/>
</dbReference>
<feature type="region of interest" description="Disordered" evidence="4">
    <location>
        <begin position="768"/>
        <end position="807"/>
    </location>
</feature>
<organism evidence="7">
    <name type="scientific">Darwinula stevensoni</name>
    <dbReference type="NCBI Taxonomy" id="69355"/>
    <lineage>
        <taxon>Eukaryota</taxon>
        <taxon>Metazoa</taxon>
        <taxon>Ecdysozoa</taxon>
        <taxon>Arthropoda</taxon>
        <taxon>Crustacea</taxon>
        <taxon>Oligostraca</taxon>
        <taxon>Ostracoda</taxon>
        <taxon>Podocopa</taxon>
        <taxon>Podocopida</taxon>
        <taxon>Darwinulocopina</taxon>
        <taxon>Darwinuloidea</taxon>
        <taxon>Darwinulidae</taxon>
        <taxon>Darwinula</taxon>
    </lineage>
</organism>
<keyword evidence="1" id="KW-0677">Repeat</keyword>
<dbReference type="Gene3D" id="2.30.29.30">
    <property type="entry name" value="Pleckstrin-homology domain (PH domain)/Phosphotyrosine-binding domain (PTB)"/>
    <property type="match status" value="1"/>
</dbReference>
<feature type="compositionally biased region" description="Polar residues" evidence="4">
    <location>
        <begin position="1266"/>
        <end position="1275"/>
    </location>
</feature>
<dbReference type="PROSITE" id="PS50105">
    <property type="entry name" value="SAM_DOMAIN"/>
    <property type="match status" value="2"/>
</dbReference>
<evidence type="ECO:0000259" key="5">
    <source>
        <dbReference type="PROSITE" id="PS01179"/>
    </source>
</evidence>
<feature type="compositionally biased region" description="Low complexity" evidence="4">
    <location>
        <begin position="435"/>
        <end position="449"/>
    </location>
</feature>
<feature type="compositionally biased region" description="Basic and acidic residues" evidence="4">
    <location>
        <begin position="1277"/>
        <end position="1288"/>
    </location>
</feature>
<dbReference type="InterPro" id="IPR011993">
    <property type="entry name" value="PH-like_dom_sf"/>
</dbReference>
<dbReference type="GO" id="GO:0005829">
    <property type="term" value="C:cytosol"/>
    <property type="evidence" value="ECO:0007669"/>
    <property type="project" value="TreeGrafter"/>
</dbReference>